<sequence>MTRLTSFILILHIFSGADLDFGLPLRFGCLDLILIWSFNLISWLGFLDESVDGGRKSDECNMIEQERPNGLQEEEYKQIELHLNRIQELLYLLVLFSGRGRISSDLHFESAWGWTW</sequence>
<name>A0AAD8LXV0_9APIA</name>
<accession>A0AAD8LXV0</accession>
<gene>
    <name evidence="1" type="ORF">POM88_052311</name>
</gene>
<reference evidence="1" key="2">
    <citation type="submission" date="2023-05" db="EMBL/GenBank/DDBJ databases">
        <authorList>
            <person name="Schelkunov M.I."/>
        </authorList>
    </citation>
    <scope>NUCLEOTIDE SEQUENCE</scope>
    <source>
        <strain evidence="1">Hsosn_3</strain>
        <tissue evidence="1">Leaf</tissue>
    </source>
</reference>
<evidence type="ECO:0000313" key="2">
    <source>
        <dbReference type="Proteomes" id="UP001237642"/>
    </source>
</evidence>
<dbReference type="EMBL" id="JAUIZM010000013">
    <property type="protein sequence ID" value="KAK1353176.1"/>
    <property type="molecule type" value="Genomic_DNA"/>
</dbReference>
<protein>
    <submittedName>
        <fullName evidence="1">Uncharacterized protein</fullName>
    </submittedName>
</protein>
<dbReference type="Proteomes" id="UP001237642">
    <property type="component" value="Unassembled WGS sequence"/>
</dbReference>
<organism evidence="1 2">
    <name type="scientific">Heracleum sosnowskyi</name>
    <dbReference type="NCBI Taxonomy" id="360622"/>
    <lineage>
        <taxon>Eukaryota</taxon>
        <taxon>Viridiplantae</taxon>
        <taxon>Streptophyta</taxon>
        <taxon>Embryophyta</taxon>
        <taxon>Tracheophyta</taxon>
        <taxon>Spermatophyta</taxon>
        <taxon>Magnoliopsida</taxon>
        <taxon>eudicotyledons</taxon>
        <taxon>Gunneridae</taxon>
        <taxon>Pentapetalae</taxon>
        <taxon>asterids</taxon>
        <taxon>campanulids</taxon>
        <taxon>Apiales</taxon>
        <taxon>Apiaceae</taxon>
        <taxon>Apioideae</taxon>
        <taxon>apioid superclade</taxon>
        <taxon>Tordylieae</taxon>
        <taxon>Tordyliinae</taxon>
        <taxon>Heracleum</taxon>
    </lineage>
</organism>
<proteinExistence type="predicted"/>
<reference evidence="1" key="1">
    <citation type="submission" date="2023-02" db="EMBL/GenBank/DDBJ databases">
        <title>Genome of toxic invasive species Heracleum sosnowskyi carries increased number of genes despite the absence of recent whole-genome duplications.</title>
        <authorList>
            <person name="Schelkunov M."/>
            <person name="Shtratnikova V."/>
            <person name="Makarenko M."/>
            <person name="Klepikova A."/>
            <person name="Omelchenko D."/>
            <person name="Novikova G."/>
            <person name="Obukhova E."/>
            <person name="Bogdanov V."/>
            <person name="Penin A."/>
            <person name="Logacheva M."/>
        </authorList>
    </citation>
    <scope>NUCLEOTIDE SEQUENCE</scope>
    <source>
        <strain evidence="1">Hsosn_3</strain>
        <tissue evidence="1">Leaf</tissue>
    </source>
</reference>
<evidence type="ECO:0000313" key="1">
    <source>
        <dbReference type="EMBL" id="KAK1353176.1"/>
    </source>
</evidence>
<dbReference type="AlphaFoldDB" id="A0AAD8LXV0"/>
<comment type="caution">
    <text evidence="1">The sequence shown here is derived from an EMBL/GenBank/DDBJ whole genome shotgun (WGS) entry which is preliminary data.</text>
</comment>
<keyword evidence="2" id="KW-1185">Reference proteome</keyword>